<dbReference type="PANTHER" id="PTHR38459:SF1">
    <property type="entry name" value="PROPHAGE BACTOPRENOL-LINKED GLUCOSE TRANSLOCASE HOMOLOG"/>
    <property type="match status" value="1"/>
</dbReference>
<evidence type="ECO:0000256" key="4">
    <source>
        <dbReference type="ARBA" id="ARBA00022989"/>
    </source>
</evidence>
<dbReference type="AlphaFoldDB" id="A0A510KB52"/>
<evidence type="ECO:0000259" key="7">
    <source>
        <dbReference type="Pfam" id="PF04138"/>
    </source>
</evidence>
<keyword evidence="3 6" id="KW-0812">Transmembrane</keyword>
<feature type="domain" description="GtrA/DPMS transmembrane" evidence="7">
    <location>
        <begin position="10"/>
        <end position="128"/>
    </location>
</feature>
<dbReference type="GO" id="GO:0005886">
    <property type="term" value="C:plasma membrane"/>
    <property type="evidence" value="ECO:0007669"/>
    <property type="project" value="TreeGrafter"/>
</dbReference>
<dbReference type="RefSeq" id="WP_172617759.1">
    <property type="nucleotide sequence ID" value="NZ_AP019835.1"/>
</dbReference>
<feature type="transmembrane region" description="Helical" evidence="6">
    <location>
        <begin position="12"/>
        <end position="30"/>
    </location>
</feature>
<evidence type="ECO:0000256" key="3">
    <source>
        <dbReference type="ARBA" id="ARBA00022692"/>
    </source>
</evidence>
<keyword evidence="4 6" id="KW-1133">Transmembrane helix</keyword>
<organism evidence="8 9">
    <name type="scientific">Leptotrichia wadei</name>
    <dbReference type="NCBI Taxonomy" id="157687"/>
    <lineage>
        <taxon>Bacteria</taxon>
        <taxon>Fusobacteriati</taxon>
        <taxon>Fusobacteriota</taxon>
        <taxon>Fusobacteriia</taxon>
        <taxon>Fusobacteriales</taxon>
        <taxon>Leptotrichiaceae</taxon>
        <taxon>Leptotrichia</taxon>
    </lineage>
</organism>
<keyword evidence="5 6" id="KW-0472">Membrane</keyword>
<feature type="transmembrane region" description="Helical" evidence="6">
    <location>
        <begin position="106"/>
        <end position="129"/>
    </location>
</feature>
<feature type="transmembrane region" description="Helical" evidence="6">
    <location>
        <begin position="75"/>
        <end position="100"/>
    </location>
</feature>
<comment type="subcellular location">
    <subcellularLocation>
        <location evidence="1">Membrane</location>
        <topology evidence="1">Multi-pass membrane protein</topology>
    </subcellularLocation>
</comment>
<dbReference type="Proteomes" id="UP000321501">
    <property type="component" value="Chromosome"/>
</dbReference>
<sequence>MTKDAKELIRYLFFGAITVGINILLLKLFIDLGVYYILSNIISYFIAVVINYIFNKYYVFKSFEIKKTKIINEQFLKFVGMRIVSLILDNFLFYICVSILQYPIYLSRIVLTVIIIALTFILNKFFIFVNK</sequence>
<dbReference type="EMBL" id="AP019835">
    <property type="protein sequence ID" value="BBM48880.1"/>
    <property type="molecule type" value="Genomic_DNA"/>
</dbReference>
<proteinExistence type="inferred from homology"/>
<evidence type="ECO:0000256" key="5">
    <source>
        <dbReference type="ARBA" id="ARBA00023136"/>
    </source>
</evidence>
<evidence type="ECO:0000256" key="6">
    <source>
        <dbReference type="SAM" id="Phobius"/>
    </source>
</evidence>
<evidence type="ECO:0000313" key="8">
    <source>
        <dbReference type="EMBL" id="BBM48880.1"/>
    </source>
</evidence>
<dbReference type="GO" id="GO:0000271">
    <property type="term" value="P:polysaccharide biosynthetic process"/>
    <property type="evidence" value="ECO:0007669"/>
    <property type="project" value="InterPro"/>
</dbReference>
<name>A0A510KB52_9FUSO</name>
<accession>A0A510KB52</accession>
<reference evidence="8 9" key="1">
    <citation type="submission" date="2019-07" db="EMBL/GenBank/DDBJ databases">
        <title>Complete Genome Sequence of Leptotrichia wadei Strain JMUB3934.</title>
        <authorList>
            <person name="Watanabe S."/>
            <person name="Cui L."/>
        </authorList>
    </citation>
    <scope>NUCLEOTIDE SEQUENCE [LARGE SCALE GENOMIC DNA]</scope>
    <source>
        <strain evidence="8 9">JMUB3934</strain>
    </source>
</reference>
<gene>
    <name evidence="8" type="ORF">JMUB3934_0150</name>
</gene>
<evidence type="ECO:0000313" key="9">
    <source>
        <dbReference type="Proteomes" id="UP000321501"/>
    </source>
</evidence>
<dbReference type="PANTHER" id="PTHR38459">
    <property type="entry name" value="PROPHAGE BACTOPRENOL-LINKED GLUCOSE TRANSLOCASE HOMOLOG"/>
    <property type="match status" value="1"/>
</dbReference>
<evidence type="ECO:0000256" key="2">
    <source>
        <dbReference type="ARBA" id="ARBA00009399"/>
    </source>
</evidence>
<dbReference type="Pfam" id="PF04138">
    <property type="entry name" value="GtrA_DPMS_TM"/>
    <property type="match status" value="1"/>
</dbReference>
<comment type="similarity">
    <text evidence="2">Belongs to the GtrA family.</text>
</comment>
<evidence type="ECO:0000256" key="1">
    <source>
        <dbReference type="ARBA" id="ARBA00004141"/>
    </source>
</evidence>
<dbReference type="InterPro" id="IPR051401">
    <property type="entry name" value="GtrA_CellWall_Glycosyl"/>
</dbReference>
<feature type="transmembrane region" description="Helical" evidence="6">
    <location>
        <begin position="36"/>
        <end position="54"/>
    </location>
</feature>
<protein>
    <submittedName>
        <fullName evidence="8">Membrane protein</fullName>
    </submittedName>
</protein>
<dbReference type="InterPro" id="IPR007267">
    <property type="entry name" value="GtrA_DPMS_TM"/>
</dbReference>